<gene>
    <name evidence="3" type="ORF">H9863_00995</name>
</gene>
<dbReference type="InterPro" id="IPR025665">
    <property type="entry name" value="Beta-barrel_OMP_2"/>
</dbReference>
<name>A0A9D2ABD1_9BACT</name>
<evidence type="ECO:0000256" key="1">
    <source>
        <dbReference type="SAM" id="SignalP"/>
    </source>
</evidence>
<evidence type="ECO:0000313" key="4">
    <source>
        <dbReference type="Proteomes" id="UP000824202"/>
    </source>
</evidence>
<evidence type="ECO:0000259" key="2">
    <source>
        <dbReference type="Pfam" id="PF13568"/>
    </source>
</evidence>
<reference evidence="3" key="1">
    <citation type="journal article" date="2021" name="PeerJ">
        <title>Extensive microbial diversity within the chicken gut microbiome revealed by metagenomics and culture.</title>
        <authorList>
            <person name="Gilroy R."/>
            <person name="Ravi A."/>
            <person name="Getino M."/>
            <person name="Pursley I."/>
            <person name="Horton D.L."/>
            <person name="Alikhan N.F."/>
            <person name="Baker D."/>
            <person name="Gharbi K."/>
            <person name="Hall N."/>
            <person name="Watson M."/>
            <person name="Adriaenssens E.M."/>
            <person name="Foster-Nyarko E."/>
            <person name="Jarju S."/>
            <person name="Secka A."/>
            <person name="Antonio M."/>
            <person name="Oren A."/>
            <person name="Chaudhuri R.R."/>
            <person name="La Ragione R."/>
            <person name="Hildebrand F."/>
            <person name="Pallen M.J."/>
        </authorList>
    </citation>
    <scope>NUCLEOTIDE SEQUENCE</scope>
    <source>
        <strain evidence="3">23274</strain>
    </source>
</reference>
<feature type="domain" description="Outer membrane protein beta-barrel" evidence="2">
    <location>
        <begin position="19"/>
        <end position="172"/>
    </location>
</feature>
<feature type="non-terminal residue" evidence="3">
    <location>
        <position position="185"/>
    </location>
</feature>
<dbReference type="Pfam" id="PF13568">
    <property type="entry name" value="OMP_b-brl_2"/>
    <property type="match status" value="1"/>
</dbReference>
<evidence type="ECO:0000313" key="3">
    <source>
        <dbReference type="EMBL" id="HIX02680.1"/>
    </source>
</evidence>
<feature type="signal peptide" evidence="1">
    <location>
        <begin position="1"/>
        <end position="21"/>
    </location>
</feature>
<comment type="caution">
    <text evidence="3">The sequence shown here is derived from an EMBL/GenBank/DDBJ whole genome shotgun (WGS) entry which is preliminary data.</text>
</comment>
<accession>A0A9D2ABD1</accession>
<sequence length="185" mass="20460">MKKVFLLAVALLAFCAAKAQPAVGDFTWGAKVGFNATNISNFDAKNKMSIHVGAFAEKRYSDLLGASAELIYSRQGARDKDGDWKYKLRVNYLNIPILAKFFVWEGLSVDVGPQFGFALNAKEKVKQNGNSGKHKNTYVNTFDLSLPIGVTYRMEDIVVSLHYNIGLTNAFDKDYAGGNNKNHVL</sequence>
<keyword evidence="1" id="KW-0732">Signal</keyword>
<organism evidence="3 4">
    <name type="scientific">Candidatus Odoribacter faecigallinarum</name>
    <dbReference type="NCBI Taxonomy" id="2838706"/>
    <lineage>
        <taxon>Bacteria</taxon>
        <taxon>Pseudomonadati</taxon>
        <taxon>Bacteroidota</taxon>
        <taxon>Bacteroidia</taxon>
        <taxon>Bacteroidales</taxon>
        <taxon>Odoribacteraceae</taxon>
        <taxon>Odoribacter</taxon>
    </lineage>
</organism>
<feature type="chain" id="PRO_5038800410" evidence="1">
    <location>
        <begin position="22"/>
        <end position="185"/>
    </location>
</feature>
<dbReference type="EMBL" id="DXFT01000019">
    <property type="protein sequence ID" value="HIX02680.1"/>
    <property type="molecule type" value="Genomic_DNA"/>
</dbReference>
<reference evidence="3" key="2">
    <citation type="submission" date="2021-04" db="EMBL/GenBank/DDBJ databases">
        <authorList>
            <person name="Gilroy R."/>
        </authorList>
    </citation>
    <scope>NUCLEOTIDE SEQUENCE</scope>
    <source>
        <strain evidence="3">23274</strain>
    </source>
</reference>
<dbReference type="AlphaFoldDB" id="A0A9D2ABD1"/>
<protein>
    <submittedName>
        <fullName evidence="3">PorT family protein</fullName>
    </submittedName>
</protein>
<proteinExistence type="predicted"/>
<dbReference type="Proteomes" id="UP000824202">
    <property type="component" value="Unassembled WGS sequence"/>
</dbReference>